<sequence length="375" mass="43053">MRVKFLRFSLFIFLVSCQSEHESLISEIDELIAKEKYEKALTLLQDRLSGNRNSAEVLSKSKPNQPRLLQVSEDRTKIVWTENKTLFFKDLINDTSKELELKLRPDNIQISTNSDYAIVQYPLKQKGGCAIFAYSILDPTLEYESGVHIPCKTGMAVTSGGEQILYFFENDLYIENTYPPKKPKRYIASDFFPTAFPKLKANYQLATLGKDFLIWVGTGGSYNLYYLNFSNSKVSLLSKDIVLPRIFYNNGSSAYVVGGKVGDLYLREITYGPNKNPYLSKGTPISTREAISWKLSGKDEFISVNQNEPNQPMKWKVLGKKEHLPFFLERLWGVSGDRIVYENKKGELVIDNLLFSQEDWSMYDYFKKVKKLNDG</sequence>
<evidence type="ECO:0000313" key="2">
    <source>
        <dbReference type="Proteomes" id="UP000298058"/>
    </source>
</evidence>
<reference evidence="1" key="1">
    <citation type="journal article" date="2019" name="PLoS Negl. Trop. Dis.">
        <title>Revisiting the worldwide diversity of Leptospira species in the environment.</title>
        <authorList>
            <person name="Vincent A.T."/>
            <person name="Schiettekatte O."/>
            <person name="Bourhy P."/>
            <person name="Veyrier F.J."/>
            <person name="Picardeau M."/>
        </authorList>
    </citation>
    <scope>NUCLEOTIDE SEQUENCE [LARGE SCALE GENOMIC DNA]</scope>
    <source>
        <strain evidence="1">201300427</strain>
    </source>
</reference>
<dbReference type="AlphaFoldDB" id="A0A4R9LWC1"/>
<proteinExistence type="predicted"/>
<accession>A0A4R9LWC1</accession>
<dbReference type="Proteomes" id="UP000298058">
    <property type="component" value="Unassembled WGS sequence"/>
</dbReference>
<gene>
    <name evidence="1" type="ORF">EHS15_18170</name>
</gene>
<organism evidence="1 2">
    <name type="scientific">Leptospira idonii</name>
    <dbReference type="NCBI Taxonomy" id="1193500"/>
    <lineage>
        <taxon>Bacteria</taxon>
        <taxon>Pseudomonadati</taxon>
        <taxon>Spirochaetota</taxon>
        <taxon>Spirochaetia</taxon>
        <taxon>Leptospirales</taxon>
        <taxon>Leptospiraceae</taxon>
        <taxon>Leptospira</taxon>
    </lineage>
</organism>
<evidence type="ECO:0000313" key="1">
    <source>
        <dbReference type="EMBL" id="TGN17207.1"/>
    </source>
</evidence>
<keyword evidence="2" id="KW-1185">Reference proteome</keyword>
<comment type="caution">
    <text evidence="1">The sequence shown here is derived from an EMBL/GenBank/DDBJ whole genome shotgun (WGS) entry which is preliminary data.</text>
</comment>
<dbReference type="EMBL" id="RQHW01000079">
    <property type="protein sequence ID" value="TGN17207.1"/>
    <property type="molecule type" value="Genomic_DNA"/>
</dbReference>
<name>A0A4R9LWC1_9LEPT</name>
<protein>
    <submittedName>
        <fullName evidence="1">Uncharacterized protein</fullName>
    </submittedName>
</protein>
<dbReference type="OrthoDB" id="341267at2"/>